<name>A0ABD0XV30_9HEMI</name>
<gene>
    <name evidence="2" type="ORF">AAG570_007871</name>
</gene>
<evidence type="ECO:0000256" key="1">
    <source>
        <dbReference type="SAM" id="MobiDB-lite"/>
    </source>
</evidence>
<keyword evidence="3" id="KW-1185">Reference proteome</keyword>
<evidence type="ECO:0000313" key="3">
    <source>
        <dbReference type="Proteomes" id="UP001558652"/>
    </source>
</evidence>
<reference evidence="2 3" key="1">
    <citation type="submission" date="2024-07" db="EMBL/GenBank/DDBJ databases">
        <title>Chromosome-level genome assembly of the water stick insect Ranatra chinensis (Heteroptera: Nepidae).</title>
        <authorList>
            <person name="Liu X."/>
        </authorList>
    </citation>
    <scope>NUCLEOTIDE SEQUENCE [LARGE SCALE GENOMIC DNA]</scope>
    <source>
        <strain evidence="2">Cailab_2021Rc</strain>
        <tissue evidence="2">Muscle</tissue>
    </source>
</reference>
<feature type="compositionally biased region" description="Polar residues" evidence="1">
    <location>
        <begin position="71"/>
        <end position="80"/>
    </location>
</feature>
<feature type="region of interest" description="Disordered" evidence="1">
    <location>
        <begin position="60"/>
        <end position="85"/>
    </location>
</feature>
<proteinExistence type="predicted"/>
<organism evidence="2 3">
    <name type="scientific">Ranatra chinensis</name>
    <dbReference type="NCBI Taxonomy" id="642074"/>
    <lineage>
        <taxon>Eukaryota</taxon>
        <taxon>Metazoa</taxon>
        <taxon>Ecdysozoa</taxon>
        <taxon>Arthropoda</taxon>
        <taxon>Hexapoda</taxon>
        <taxon>Insecta</taxon>
        <taxon>Pterygota</taxon>
        <taxon>Neoptera</taxon>
        <taxon>Paraneoptera</taxon>
        <taxon>Hemiptera</taxon>
        <taxon>Heteroptera</taxon>
        <taxon>Panheteroptera</taxon>
        <taxon>Nepomorpha</taxon>
        <taxon>Nepidae</taxon>
        <taxon>Ranatrinae</taxon>
        <taxon>Ranatra</taxon>
    </lineage>
</organism>
<protein>
    <submittedName>
        <fullName evidence="2">Uncharacterized protein</fullName>
    </submittedName>
</protein>
<dbReference type="AlphaFoldDB" id="A0ABD0XV30"/>
<comment type="caution">
    <text evidence="2">The sequence shown here is derived from an EMBL/GenBank/DDBJ whole genome shotgun (WGS) entry which is preliminary data.</text>
</comment>
<sequence length="181" mass="19339">MGHVLSREGIHPNPGKAKAIRELQEHENSIVRGSCPPVSGFLPAFRDHQPGCPSWGTVPSQVDSGGDRPVANTSNKLTPTETRRSGSLAWAFPKRKPSKSSGPELLISGGTPVIQAPKHVRQQCLLLALSTWEAAGRLTLTRRQHRARVDAVMLSGCVQDVSRGGPPESSVLNGYCGLVPV</sequence>
<evidence type="ECO:0000313" key="2">
    <source>
        <dbReference type="EMBL" id="KAL1110340.1"/>
    </source>
</evidence>
<dbReference type="Proteomes" id="UP001558652">
    <property type="component" value="Unassembled WGS sequence"/>
</dbReference>
<dbReference type="EMBL" id="JBFDAA010000022">
    <property type="protein sequence ID" value="KAL1110340.1"/>
    <property type="molecule type" value="Genomic_DNA"/>
</dbReference>
<accession>A0ABD0XV30</accession>